<keyword evidence="9" id="KW-1185">Reference proteome</keyword>
<dbReference type="SUPFAM" id="SSF53474">
    <property type="entry name" value="alpha/beta-Hydrolases"/>
    <property type="match status" value="1"/>
</dbReference>
<sequence length="290" mass="33132">MADLDVPDLEYHVTFPTAISTESGDGNSDNPALSDRKEPVVILLGWLGCEDRHLSKYSAIYHSIGFTTVRYTVPRELILMPSPAKLKVVARKVLELVFDLGLEENVVFFHVFSNGGCFLYRYITQYLHNPAYEGGELASIKVGGCVFDSAPCDTDLLTHIKVRNRQDKTSGLFMRIVYTLLLLLGTLLSFFVPASWSWNIPQDLRSFMSDMKSDPSRYPQLFLYSKEDPVCNWRKVDDVVEARRKKYVEVQQVCWETAPHCRLLLAHPDEYIQNCKDFVQGCLLNFVDED</sequence>
<evidence type="ECO:0000313" key="8">
    <source>
        <dbReference type="EnsemblMetazoa" id="XP_038056164.1"/>
    </source>
</evidence>
<evidence type="ECO:0000256" key="1">
    <source>
        <dbReference type="ARBA" id="ARBA00007387"/>
    </source>
</evidence>
<keyword evidence="3 7" id="KW-1133">Transmembrane helix</keyword>
<feature type="transmembrane region" description="Helical" evidence="7">
    <location>
        <begin position="172"/>
        <end position="198"/>
    </location>
</feature>
<dbReference type="OMA" id="VECLFWR"/>
<dbReference type="Pfam" id="PF05705">
    <property type="entry name" value="DUF829"/>
    <property type="match status" value="1"/>
</dbReference>
<proteinExistence type="inferred from homology"/>
<reference evidence="8" key="1">
    <citation type="submission" date="2022-11" db="UniProtKB">
        <authorList>
            <consortium name="EnsemblMetazoa"/>
        </authorList>
    </citation>
    <scope>IDENTIFICATION</scope>
</reference>
<comment type="subcellular location">
    <subcellularLocation>
        <location evidence="6">Nucleus outer membrane</location>
        <topology evidence="6">Single-pass membrane protein</topology>
    </subcellularLocation>
</comment>
<dbReference type="AlphaFoldDB" id="A0A913ZXB7"/>
<dbReference type="PANTHER" id="PTHR12265:SF30">
    <property type="entry name" value="TRANSMEMBRANE PROTEIN 53"/>
    <property type="match status" value="1"/>
</dbReference>
<dbReference type="InterPro" id="IPR008547">
    <property type="entry name" value="DUF829_TMEM53"/>
</dbReference>
<evidence type="ECO:0000313" key="9">
    <source>
        <dbReference type="Proteomes" id="UP000887568"/>
    </source>
</evidence>
<evidence type="ECO:0000256" key="3">
    <source>
        <dbReference type="ARBA" id="ARBA00022989"/>
    </source>
</evidence>
<evidence type="ECO:0000256" key="4">
    <source>
        <dbReference type="ARBA" id="ARBA00023136"/>
    </source>
</evidence>
<keyword evidence="5" id="KW-0539">Nucleus</keyword>
<dbReference type="Proteomes" id="UP000887568">
    <property type="component" value="Unplaced"/>
</dbReference>
<evidence type="ECO:0000256" key="7">
    <source>
        <dbReference type="SAM" id="Phobius"/>
    </source>
</evidence>
<organism evidence="8 9">
    <name type="scientific">Patiria miniata</name>
    <name type="common">Bat star</name>
    <name type="synonym">Asterina miniata</name>
    <dbReference type="NCBI Taxonomy" id="46514"/>
    <lineage>
        <taxon>Eukaryota</taxon>
        <taxon>Metazoa</taxon>
        <taxon>Echinodermata</taxon>
        <taxon>Eleutherozoa</taxon>
        <taxon>Asterozoa</taxon>
        <taxon>Asteroidea</taxon>
        <taxon>Valvatacea</taxon>
        <taxon>Valvatida</taxon>
        <taxon>Asterinidae</taxon>
        <taxon>Patiria</taxon>
    </lineage>
</organism>
<keyword evidence="2 7" id="KW-0812">Transmembrane</keyword>
<dbReference type="PANTHER" id="PTHR12265">
    <property type="entry name" value="TRANSMEMBRANE PROTEIN 53"/>
    <property type="match status" value="1"/>
</dbReference>
<dbReference type="EnsemblMetazoa" id="XM_038200236.1">
    <property type="protein sequence ID" value="XP_038056164.1"/>
    <property type="gene ID" value="LOC119728157"/>
</dbReference>
<accession>A0A913ZXB7</accession>
<evidence type="ECO:0000256" key="2">
    <source>
        <dbReference type="ARBA" id="ARBA00022692"/>
    </source>
</evidence>
<evidence type="ECO:0000256" key="5">
    <source>
        <dbReference type="ARBA" id="ARBA00023242"/>
    </source>
</evidence>
<comment type="similarity">
    <text evidence="1">Belongs to the TMEM53 family.</text>
</comment>
<evidence type="ECO:0008006" key="10">
    <source>
        <dbReference type="Google" id="ProtNLM"/>
    </source>
</evidence>
<dbReference type="OrthoDB" id="77878at2759"/>
<dbReference type="GO" id="GO:0005640">
    <property type="term" value="C:nuclear outer membrane"/>
    <property type="evidence" value="ECO:0007669"/>
    <property type="project" value="UniProtKB-SubCell"/>
</dbReference>
<dbReference type="RefSeq" id="XP_038056164.1">
    <property type="nucleotide sequence ID" value="XM_038200236.1"/>
</dbReference>
<dbReference type="InterPro" id="IPR029058">
    <property type="entry name" value="AB_hydrolase_fold"/>
</dbReference>
<keyword evidence="4 7" id="KW-0472">Membrane</keyword>
<dbReference type="GeneID" id="119728157"/>
<evidence type="ECO:0000256" key="6">
    <source>
        <dbReference type="ARBA" id="ARBA00034303"/>
    </source>
</evidence>
<name>A0A913ZXB7_PATMI</name>
<protein>
    <recommendedName>
        <fullName evidence="10">Transmembrane protein 53</fullName>
    </recommendedName>
</protein>